<keyword evidence="5 18" id="KW-0245">EGF-like domain</keyword>
<keyword evidence="12" id="KW-1015">Disulfide bond</keyword>
<dbReference type="Pfam" id="PF01390">
    <property type="entry name" value="SEA"/>
    <property type="match status" value="1"/>
</dbReference>
<keyword evidence="6" id="KW-0358">Heparin-binding</keyword>
<keyword evidence="11 20" id="KW-0472">Membrane</keyword>
<dbReference type="InterPro" id="IPR000082">
    <property type="entry name" value="SEA_dom"/>
</dbReference>
<keyword evidence="3" id="KW-0964">Secreted</keyword>
<keyword evidence="14" id="KW-0966">Cell projection</keyword>
<reference evidence="23 24" key="1">
    <citation type="submission" date="2014-04" db="EMBL/GenBank/DDBJ databases">
        <title>Genome evolution of avian class.</title>
        <authorList>
            <person name="Zhang G."/>
            <person name="Li C."/>
        </authorList>
    </citation>
    <scope>NUCLEOTIDE SEQUENCE [LARGE SCALE GENOMIC DNA]</scope>
    <source>
        <strain evidence="23">BGI_N320</strain>
    </source>
</reference>
<evidence type="ECO:0000256" key="7">
    <source>
        <dbReference type="ARBA" id="ARBA00022692"/>
    </source>
</evidence>
<feature type="compositionally biased region" description="Basic and acidic residues" evidence="19">
    <location>
        <begin position="264"/>
        <end position="273"/>
    </location>
</feature>
<keyword evidence="4" id="KW-0272">Extracellular matrix</keyword>
<name>A0A091HHA1_BUCRH</name>
<dbReference type="PROSITE" id="PS50024">
    <property type="entry name" value="SEA"/>
    <property type="match status" value="2"/>
</dbReference>
<dbReference type="CDD" id="cd00053">
    <property type="entry name" value="EGF"/>
    <property type="match status" value="1"/>
</dbReference>
<evidence type="ECO:0000259" key="21">
    <source>
        <dbReference type="PROSITE" id="PS50024"/>
    </source>
</evidence>
<dbReference type="GO" id="GO:0005540">
    <property type="term" value="F:hyaluronic acid binding"/>
    <property type="evidence" value="ECO:0007669"/>
    <property type="project" value="TreeGrafter"/>
</dbReference>
<dbReference type="PROSITE" id="PS50026">
    <property type="entry name" value="EGF_3"/>
    <property type="match status" value="1"/>
</dbReference>
<dbReference type="FunFam" id="3.30.70.960:FF:000002">
    <property type="entry name" value="Interphotoreceptor matrix proteoglycan 2"/>
    <property type="match status" value="1"/>
</dbReference>
<evidence type="ECO:0000256" key="1">
    <source>
        <dbReference type="ARBA" id="ARBA00004451"/>
    </source>
</evidence>
<dbReference type="Proteomes" id="UP000054064">
    <property type="component" value="Unassembled WGS sequence"/>
</dbReference>
<evidence type="ECO:0000256" key="9">
    <source>
        <dbReference type="ARBA" id="ARBA00022737"/>
    </source>
</evidence>
<feature type="domain" description="SEA" evidence="21">
    <location>
        <begin position="1"/>
        <end position="50"/>
    </location>
</feature>
<evidence type="ECO:0000256" key="17">
    <source>
        <dbReference type="ARBA" id="ARBA00080162"/>
    </source>
</evidence>
<feature type="non-terminal residue" evidence="23">
    <location>
        <position position="1081"/>
    </location>
</feature>
<evidence type="ECO:0000256" key="16">
    <source>
        <dbReference type="ARBA" id="ARBA00074164"/>
    </source>
</evidence>
<evidence type="ECO:0000256" key="13">
    <source>
        <dbReference type="ARBA" id="ARBA00023180"/>
    </source>
</evidence>
<evidence type="ECO:0000256" key="8">
    <source>
        <dbReference type="ARBA" id="ARBA00022729"/>
    </source>
</evidence>
<keyword evidence="23" id="KW-0675">Receptor</keyword>
<dbReference type="InterPro" id="IPR000742">
    <property type="entry name" value="EGF"/>
</dbReference>
<keyword evidence="8" id="KW-0732">Signal</keyword>
<dbReference type="GO" id="GO:0033165">
    <property type="term" value="C:interphotoreceptor matrix"/>
    <property type="evidence" value="ECO:0007669"/>
    <property type="project" value="UniProtKB-SubCell"/>
</dbReference>
<dbReference type="Gene3D" id="3.30.70.960">
    <property type="entry name" value="SEA domain"/>
    <property type="match status" value="1"/>
</dbReference>
<evidence type="ECO:0000256" key="6">
    <source>
        <dbReference type="ARBA" id="ARBA00022674"/>
    </source>
</evidence>
<evidence type="ECO:0000256" key="20">
    <source>
        <dbReference type="SAM" id="Phobius"/>
    </source>
</evidence>
<feature type="region of interest" description="Disordered" evidence="19">
    <location>
        <begin position="264"/>
        <end position="283"/>
    </location>
</feature>
<evidence type="ECO:0000256" key="19">
    <source>
        <dbReference type="SAM" id="MobiDB-lite"/>
    </source>
</evidence>
<dbReference type="GO" id="GO:0008201">
    <property type="term" value="F:heparin binding"/>
    <property type="evidence" value="ECO:0007669"/>
    <property type="project" value="UniProtKB-KW"/>
</dbReference>
<evidence type="ECO:0000313" key="24">
    <source>
        <dbReference type="Proteomes" id="UP000054064"/>
    </source>
</evidence>
<gene>
    <name evidence="23" type="ORF">N320_10208</name>
</gene>
<evidence type="ECO:0000313" key="23">
    <source>
        <dbReference type="EMBL" id="KFO94834.1"/>
    </source>
</evidence>
<evidence type="ECO:0000259" key="22">
    <source>
        <dbReference type="PROSITE" id="PS50026"/>
    </source>
</evidence>
<evidence type="ECO:0000256" key="10">
    <source>
        <dbReference type="ARBA" id="ARBA00022989"/>
    </source>
</evidence>
<evidence type="ECO:0000256" key="14">
    <source>
        <dbReference type="ARBA" id="ARBA00023273"/>
    </source>
</evidence>
<feature type="non-terminal residue" evidence="23">
    <location>
        <position position="1"/>
    </location>
</feature>
<keyword evidence="9" id="KW-0677">Repeat</keyword>
<dbReference type="PANTHER" id="PTHR12199">
    <property type="entry name" value="INTERPHOTORECEPTOR MATRIX PROTEOGLYCAN"/>
    <property type="match status" value="1"/>
</dbReference>
<evidence type="ECO:0000256" key="2">
    <source>
        <dbReference type="ARBA" id="ARBA00004593"/>
    </source>
</evidence>
<feature type="compositionally biased region" description="Polar residues" evidence="19">
    <location>
        <begin position="136"/>
        <end position="147"/>
    </location>
</feature>
<evidence type="ECO:0000256" key="18">
    <source>
        <dbReference type="PROSITE-ProRule" id="PRU00076"/>
    </source>
</evidence>
<comment type="subcellular location">
    <subcellularLocation>
        <location evidence="15">Photoreceptor inner segment membrane</location>
        <topology evidence="15">Single-pass type I membrane protein</topology>
    </subcellularLocation>
    <subcellularLocation>
        <location evidence="1">Photoreceptor outer segment membrane</location>
        <topology evidence="1">Single-pass type I membrane protein</topology>
    </subcellularLocation>
    <subcellularLocation>
        <location evidence="2">Secreted</location>
        <location evidence="2">Extracellular space</location>
        <location evidence="2">Extracellular matrix</location>
        <location evidence="2">Interphotoreceptor matrix</location>
    </subcellularLocation>
</comment>
<dbReference type="EMBL" id="KL537360">
    <property type="protein sequence ID" value="KFO94834.1"/>
    <property type="molecule type" value="Genomic_DNA"/>
</dbReference>
<evidence type="ECO:0000256" key="15">
    <source>
        <dbReference type="ARBA" id="ARBA00060509"/>
    </source>
</evidence>
<protein>
    <recommendedName>
        <fullName evidence="16">Interphotoreceptor matrix proteoglycan 2</fullName>
    </recommendedName>
    <alternativeName>
        <fullName evidence="17">Sialoprotein associated with cones and rods proteoglycan</fullName>
    </alternativeName>
</protein>
<proteinExistence type="predicted"/>
<evidence type="ECO:0000256" key="4">
    <source>
        <dbReference type="ARBA" id="ARBA00022530"/>
    </source>
</evidence>
<feature type="domain" description="EGF-like" evidence="22">
    <location>
        <begin position="898"/>
        <end position="940"/>
    </location>
</feature>
<evidence type="ECO:0000256" key="11">
    <source>
        <dbReference type="ARBA" id="ARBA00023136"/>
    </source>
</evidence>
<dbReference type="AlphaFoldDB" id="A0A091HHA1"/>
<evidence type="ECO:0000256" key="3">
    <source>
        <dbReference type="ARBA" id="ARBA00022525"/>
    </source>
</evidence>
<keyword evidence="13" id="KW-0325">Glycoprotein</keyword>
<dbReference type="InterPro" id="IPR036364">
    <property type="entry name" value="SEA_dom_sf"/>
</dbReference>
<comment type="caution">
    <text evidence="18">Lacks conserved residue(s) required for the propagation of feature annotation.</text>
</comment>
<organism evidence="23 24">
    <name type="scientific">Buceros rhinoceros silvestris</name>
    <dbReference type="NCBI Taxonomy" id="175836"/>
    <lineage>
        <taxon>Eukaryota</taxon>
        <taxon>Metazoa</taxon>
        <taxon>Chordata</taxon>
        <taxon>Craniata</taxon>
        <taxon>Vertebrata</taxon>
        <taxon>Euteleostomi</taxon>
        <taxon>Archelosauria</taxon>
        <taxon>Archosauria</taxon>
        <taxon>Dinosauria</taxon>
        <taxon>Saurischia</taxon>
        <taxon>Theropoda</taxon>
        <taxon>Coelurosauria</taxon>
        <taxon>Aves</taxon>
        <taxon>Neognathae</taxon>
        <taxon>Neoaves</taxon>
        <taxon>Telluraves</taxon>
        <taxon>Coraciimorphae</taxon>
        <taxon>Bucerotiformes</taxon>
        <taxon>Bucerotidae</taxon>
        <taxon>Buceros</taxon>
    </lineage>
</organism>
<keyword evidence="7 20" id="KW-0812">Transmembrane</keyword>
<accession>A0A091HHA1</accession>
<keyword evidence="10 20" id="KW-1133">Transmembrane helix</keyword>
<dbReference type="SUPFAM" id="SSF82671">
    <property type="entry name" value="SEA domain"/>
    <property type="match status" value="1"/>
</dbReference>
<feature type="domain" description="SEA" evidence="21">
    <location>
        <begin position="744"/>
        <end position="857"/>
    </location>
</feature>
<dbReference type="PANTHER" id="PTHR12199:SF4">
    <property type="entry name" value="INTERPHOTORECEPTOR MATRIX PROTEOGLYCAN 2"/>
    <property type="match status" value="1"/>
</dbReference>
<sequence length="1081" mass="120047">GVEVHYAVTFDGKAISNATWDLINLHSNKVEDNSFMGIEDNPTVVYTISDFQDYIAELLQKNALFENTSLSLDPNSLQLINVKEILHSTPEEASWITEHPVVLERPEFDDSTFLAERPSADESTVSNTLPFDFTKPDSTSDSEQSNDNEIRPRPENLGSEASLAPEAPLSSEADVTSLPDGNQTPRLVTAPALGRDSVDSREWLSAPSSLDVFEDTGLSEDLLPSSPPHLVPEERPSTDDYAVPLLSAPTVASSSVTETDIKETVSAKKEEITRGSPAGSDNADTVLRESLEEIPFPLEVHPMEEETDIYFGDRVLYDDGSGSAYDGSGKEMESNIWPWEEATLEPVFYPGPESWLEDDNESLLTRTDDIPEGMILDYILNSGNKLDDDHFKDENEGMANRKEDFLDESEILFFPETTTQQVPLLKTEEPSSVEPFTQTETWDMYDSSFVKPSLVLEPSVDHSFVDMPQSTDLSVEDSLLTSTETINMEQPEESSIGQNVISETVEHENEDTTMVELFTVEQSDVTEAEMIDRLDVSSSESILTGDPSMVNLDASREEQQTLDSSLADQDDTGLAVKKPADVLPADRALENSLDWTVPTATQVSTAVPSVIGQTTVLEGFAGQGGTGHDPHVSMSFSTVTNSYVTMSVTTSPAELLSHLTPVESTASSSVTTPTKLGNETTRVMDVSVDLDHVSTLHFSPELTEEGRRMTESHMELTTHVQSTEMASAAWATHENRSSTPIPSRSLVVFFSLRVTNMMFSEDLFNKNSPEYKALEQRFLELLVPYLQSNLTGFQNLEILNFRNGSIVVNSRMKFAKPVPRNVTNAVYMILEDFCNTAYHTMNLAIDKYSLDVESGEQADPCKFQACNEFSECLVNRWSGEAECVCNPGYLSIDGLPCNSICDLQPNFCLNDGKCDISPGQGAICRCRVGENWWYRGEHCEEYVSEPLVVGIAIASVAGFLLVASAVVFFLARTLRDQYTKSDTEESQGQGDSLSSVENAVKYNPMYESDTTGYSHYYRRYPQLTSYSSASAETSTDYSSEEIRHIYENSELTKEEIQDRIRIIELYAKDRQFAEFVRQHQM</sequence>
<dbReference type="GO" id="GO:0007601">
    <property type="term" value="P:visual perception"/>
    <property type="evidence" value="ECO:0007669"/>
    <property type="project" value="InterPro"/>
</dbReference>
<evidence type="ECO:0000256" key="5">
    <source>
        <dbReference type="ARBA" id="ARBA00022536"/>
    </source>
</evidence>
<dbReference type="InterPro" id="IPR039861">
    <property type="entry name" value="IMPG"/>
</dbReference>
<feature type="transmembrane region" description="Helical" evidence="20">
    <location>
        <begin position="947"/>
        <end position="971"/>
    </location>
</feature>
<evidence type="ECO:0000256" key="12">
    <source>
        <dbReference type="ARBA" id="ARBA00023157"/>
    </source>
</evidence>
<keyword evidence="24" id="KW-1185">Reference proteome</keyword>
<dbReference type="SMART" id="SM00200">
    <property type="entry name" value="SEA"/>
    <property type="match status" value="1"/>
</dbReference>
<feature type="region of interest" description="Disordered" evidence="19">
    <location>
        <begin position="116"/>
        <end position="193"/>
    </location>
</feature>